<protein>
    <submittedName>
        <fullName evidence="2">Uncharacterized protein</fullName>
    </submittedName>
</protein>
<dbReference type="EMBL" id="FZQP02000559">
    <property type="protein sequence ID" value="VVC89507.1"/>
    <property type="molecule type" value="Genomic_DNA"/>
</dbReference>
<dbReference type="Proteomes" id="UP000324832">
    <property type="component" value="Unassembled WGS sequence"/>
</dbReference>
<feature type="compositionally biased region" description="Basic and acidic residues" evidence="1">
    <location>
        <begin position="58"/>
        <end position="70"/>
    </location>
</feature>
<accession>A0A5E4PTW7</accession>
<feature type="region of interest" description="Disordered" evidence="1">
    <location>
        <begin position="58"/>
        <end position="139"/>
    </location>
</feature>
<keyword evidence="3" id="KW-1185">Reference proteome</keyword>
<evidence type="ECO:0000313" key="2">
    <source>
        <dbReference type="EMBL" id="VVC89507.1"/>
    </source>
</evidence>
<feature type="compositionally biased region" description="Basic residues" evidence="1">
    <location>
        <begin position="87"/>
        <end position="105"/>
    </location>
</feature>
<evidence type="ECO:0000256" key="1">
    <source>
        <dbReference type="SAM" id="MobiDB-lite"/>
    </source>
</evidence>
<evidence type="ECO:0000313" key="3">
    <source>
        <dbReference type="Proteomes" id="UP000324832"/>
    </source>
</evidence>
<dbReference type="AlphaFoldDB" id="A0A5E4PTW7"/>
<sequence>MLLAISQEESVNVYQQVKIRSGSNMNLIIPLIFVTIAVIHAKPLDQDFGLEDEPRPVEARHHNHEHARESAKHHHASGASGIQGHEHHNKGRREFHNVGQHHKKSTTVSKSESSESHNIGGSESFDKGDAAGGAFKNFDSNLKDFDKEFEKGQDASIVTK</sequence>
<reference evidence="2 3" key="1">
    <citation type="submission" date="2017-07" db="EMBL/GenBank/DDBJ databases">
        <authorList>
            <person name="Talla V."/>
            <person name="Backstrom N."/>
        </authorList>
    </citation>
    <scope>NUCLEOTIDE SEQUENCE [LARGE SCALE GENOMIC DNA]</scope>
</reference>
<gene>
    <name evidence="2" type="ORF">LSINAPIS_LOCUS2608</name>
</gene>
<proteinExistence type="predicted"/>
<organism evidence="2 3">
    <name type="scientific">Leptidea sinapis</name>
    <dbReference type="NCBI Taxonomy" id="189913"/>
    <lineage>
        <taxon>Eukaryota</taxon>
        <taxon>Metazoa</taxon>
        <taxon>Ecdysozoa</taxon>
        <taxon>Arthropoda</taxon>
        <taxon>Hexapoda</taxon>
        <taxon>Insecta</taxon>
        <taxon>Pterygota</taxon>
        <taxon>Neoptera</taxon>
        <taxon>Endopterygota</taxon>
        <taxon>Lepidoptera</taxon>
        <taxon>Glossata</taxon>
        <taxon>Ditrysia</taxon>
        <taxon>Papilionoidea</taxon>
        <taxon>Pieridae</taxon>
        <taxon>Dismorphiinae</taxon>
        <taxon>Leptidea</taxon>
    </lineage>
</organism>
<name>A0A5E4PTW7_9NEOP</name>